<dbReference type="GO" id="GO:0030246">
    <property type="term" value="F:carbohydrate binding"/>
    <property type="evidence" value="ECO:0007669"/>
    <property type="project" value="InterPro"/>
</dbReference>
<dbReference type="Gene3D" id="2.60.40.1120">
    <property type="entry name" value="Carboxypeptidase-like, regulatory domain"/>
    <property type="match status" value="1"/>
</dbReference>
<dbReference type="SUPFAM" id="SSF49452">
    <property type="entry name" value="Starch-binding domain-like"/>
    <property type="match status" value="1"/>
</dbReference>
<protein>
    <submittedName>
        <fullName evidence="1">TonB-dependent receptor, plug</fullName>
    </submittedName>
</protein>
<accession>E8X3Q7</accession>
<evidence type="ECO:0000313" key="1">
    <source>
        <dbReference type="EMBL" id="ADW69335.1"/>
    </source>
</evidence>
<name>E8X3Q7_GRATM</name>
<dbReference type="PaxDb" id="1198114-AciX9_2297"/>
<dbReference type="Proteomes" id="UP000000343">
    <property type="component" value="Chromosome"/>
</dbReference>
<dbReference type="RefSeq" id="WP_013580651.1">
    <property type="nucleotide sequence ID" value="NC_015064.1"/>
</dbReference>
<keyword evidence="1" id="KW-0675">Receptor</keyword>
<keyword evidence="2" id="KW-1185">Reference proteome</keyword>
<sequence>MLAATSAFAQYDNGSFVGTVHDSTGAVVTGATITVINTETGITVTRTSGSAGEWEVPSLKTGVYRVTISHAGFSDTSASNITLSVGARQRVDLSLPAAGTQETVEVTGVSLQVETESSERGQTITGYQSEALPLVSRNYSDLLGLVTGSRQAPSAATTSSINSLVRAGSYNINGEPSMFNNFLLDGLDRLSITHKLRTK</sequence>
<dbReference type="eggNOG" id="COG1629">
    <property type="taxonomic scope" value="Bacteria"/>
</dbReference>
<dbReference type="KEGG" id="acm:AciX9_2297"/>
<proteinExistence type="predicted"/>
<dbReference type="AlphaFoldDB" id="E8X3Q7"/>
<gene>
    <name evidence="1" type="ordered locus">AciX9_2297</name>
</gene>
<reference evidence="2" key="1">
    <citation type="submission" date="2011-01" db="EMBL/GenBank/DDBJ databases">
        <title>Complete sequence of chromosome of Acidobacterium sp. MP5ACTX9.</title>
        <authorList>
            <consortium name="US DOE Joint Genome Institute"/>
            <person name="Lucas S."/>
            <person name="Copeland A."/>
            <person name="Lapidus A."/>
            <person name="Cheng J.-F."/>
            <person name="Goodwin L."/>
            <person name="Pitluck S."/>
            <person name="Teshima H."/>
            <person name="Detter J.C."/>
            <person name="Han C."/>
            <person name="Tapia R."/>
            <person name="Land M."/>
            <person name="Hauser L."/>
            <person name="Kyrpides N."/>
            <person name="Ivanova N."/>
            <person name="Ovchinnikova G."/>
            <person name="Pagani I."/>
            <person name="Rawat S.R."/>
            <person name="Mannisto M."/>
            <person name="Haggblom M.M."/>
            <person name="Woyke T."/>
        </authorList>
    </citation>
    <scope>NUCLEOTIDE SEQUENCE [LARGE SCALE GENOMIC DNA]</scope>
    <source>
        <strain evidence="2">MP5ACTX9</strain>
    </source>
</reference>
<organism evidence="2">
    <name type="scientific">Granulicella tundricola (strain ATCC BAA-1859 / DSM 23138 / MP5ACTX9)</name>
    <dbReference type="NCBI Taxonomy" id="1198114"/>
    <lineage>
        <taxon>Bacteria</taxon>
        <taxon>Pseudomonadati</taxon>
        <taxon>Acidobacteriota</taxon>
        <taxon>Terriglobia</taxon>
        <taxon>Terriglobales</taxon>
        <taxon>Acidobacteriaceae</taxon>
        <taxon>Granulicella</taxon>
    </lineage>
</organism>
<dbReference type="EMBL" id="CP002480">
    <property type="protein sequence ID" value="ADW69335.1"/>
    <property type="molecule type" value="Genomic_DNA"/>
</dbReference>
<dbReference type="Pfam" id="PF13620">
    <property type="entry name" value="CarboxypepD_reg"/>
    <property type="match status" value="1"/>
</dbReference>
<dbReference type="HOGENOM" id="CLU_1370513_0_0_0"/>
<evidence type="ECO:0000313" key="2">
    <source>
        <dbReference type="Proteomes" id="UP000000343"/>
    </source>
</evidence>
<dbReference type="STRING" id="1198114.AciX9_2297"/>
<dbReference type="InterPro" id="IPR013784">
    <property type="entry name" value="Carb-bd-like_fold"/>
</dbReference>